<proteinExistence type="predicted"/>
<accession>A0A9P8NV69</accession>
<dbReference type="EMBL" id="JAEUBD010001504">
    <property type="protein sequence ID" value="KAH3659846.1"/>
    <property type="molecule type" value="Genomic_DNA"/>
</dbReference>
<reference evidence="1" key="1">
    <citation type="journal article" date="2021" name="Open Biol.">
        <title>Shared evolutionary footprints suggest mitochondrial oxidative damage underlies multiple complex I losses in fungi.</title>
        <authorList>
            <person name="Schikora-Tamarit M.A."/>
            <person name="Marcet-Houben M."/>
            <person name="Nosek J."/>
            <person name="Gabaldon T."/>
        </authorList>
    </citation>
    <scope>NUCLEOTIDE SEQUENCE</scope>
    <source>
        <strain evidence="1">NCAIM Y.01608</strain>
    </source>
</reference>
<evidence type="ECO:0000313" key="2">
    <source>
        <dbReference type="Proteomes" id="UP000788993"/>
    </source>
</evidence>
<protein>
    <submittedName>
        <fullName evidence="1">Uncharacterized protein</fullName>
    </submittedName>
</protein>
<dbReference type="Proteomes" id="UP000788993">
    <property type="component" value="Unassembled WGS sequence"/>
</dbReference>
<sequence>MSFSEPNHNLHILAPQRATKHAPTPVSLLIVNRSWIPASASLATPLVMNRAISRSSWCDAENTNGVDVKFHVTLFFSLLNDPDGLVAADAACAPVIDTDTMRLASSIEPDSSRGSSSSEGLMEMITVDWLCSCFQIGCTTIGGLELFSMLGCRIWPLDRPPVPVLVLDNIVDPVAFGAIGACSSELPRVLILRCCGGAGAEPCGCLGPKPTSVEVCFLAEGTGGAGGSALDSRAASGRGETTGTVFWTGSGAEVGTVPAEAKARELVEPL</sequence>
<organism evidence="1 2">
    <name type="scientific">Ogataea polymorpha</name>
    <dbReference type="NCBI Taxonomy" id="460523"/>
    <lineage>
        <taxon>Eukaryota</taxon>
        <taxon>Fungi</taxon>
        <taxon>Dikarya</taxon>
        <taxon>Ascomycota</taxon>
        <taxon>Saccharomycotina</taxon>
        <taxon>Pichiomycetes</taxon>
        <taxon>Pichiales</taxon>
        <taxon>Pichiaceae</taxon>
        <taxon>Ogataea</taxon>
    </lineage>
</organism>
<keyword evidence="2" id="KW-1185">Reference proteome</keyword>
<reference evidence="1" key="2">
    <citation type="submission" date="2021-01" db="EMBL/GenBank/DDBJ databases">
        <authorList>
            <person name="Schikora-Tamarit M.A."/>
        </authorList>
    </citation>
    <scope>NUCLEOTIDE SEQUENCE</scope>
    <source>
        <strain evidence="1">NCAIM Y.01608</strain>
    </source>
</reference>
<gene>
    <name evidence="1" type="ORF">OGATHE_005891</name>
</gene>
<name>A0A9P8NV69_9ASCO</name>
<evidence type="ECO:0000313" key="1">
    <source>
        <dbReference type="EMBL" id="KAH3659846.1"/>
    </source>
</evidence>
<dbReference type="AlphaFoldDB" id="A0A9P8NV69"/>
<comment type="caution">
    <text evidence="1">The sequence shown here is derived from an EMBL/GenBank/DDBJ whole genome shotgun (WGS) entry which is preliminary data.</text>
</comment>